<gene>
    <name evidence="4" type="ORF">H9652_16595</name>
</gene>
<organism evidence="4 5">
    <name type="scientific">Oerskovia rustica</name>
    <dbReference type="NCBI Taxonomy" id="2762237"/>
    <lineage>
        <taxon>Bacteria</taxon>
        <taxon>Bacillati</taxon>
        <taxon>Actinomycetota</taxon>
        <taxon>Actinomycetes</taxon>
        <taxon>Micrococcales</taxon>
        <taxon>Cellulomonadaceae</taxon>
        <taxon>Oerskovia</taxon>
    </lineage>
</organism>
<evidence type="ECO:0000256" key="1">
    <source>
        <dbReference type="ARBA" id="ARBA00022801"/>
    </source>
</evidence>
<dbReference type="InterPro" id="IPR036452">
    <property type="entry name" value="Ribo_hydro-like"/>
</dbReference>
<dbReference type="CDD" id="cd02650">
    <property type="entry name" value="nuc_hydro_CaPnhB"/>
    <property type="match status" value="1"/>
</dbReference>
<evidence type="ECO:0000313" key="4">
    <source>
        <dbReference type="EMBL" id="MBD7952023.1"/>
    </source>
</evidence>
<accession>A0ABR8RW50</accession>
<proteinExistence type="predicted"/>
<sequence length="324" mass="33636">MNPSRQPLYLDCDTGVDDTLALAYLLASPEIDLVGVGTVSGNVAAAQAARNTLDLLDLAGRQDVPVALGAHDRLTSTYGGGVPHIHGHNGVGDVDLPQSQRQVEGQDAAAFLVDLARAHEGRLRIVAVGPLTNLAKALELEPALPGMVREVTIMGGAALVPGNVSAVAEANVAGDPEAAALVLAAPWDVTLVPLDVTMENTFEEEHRQALLTSGDPFVETVGRILDVYFDFHVPELGRRASALHDPLAAAVAVGGVLPSSAPRVPVVVDAPGGPGRGQTLCDLRGQRLGQVDHPGARVRVVLSTSEPLAPHLVDRLLQHASVSA</sequence>
<evidence type="ECO:0000313" key="5">
    <source>
        <dbReference type="Proteomes" id="UP000641803"/>
    </source>
</evidence>
<dbReference type="GO" id="GO:0016787">
    <property type="term" value="F:hydrolase activity"/>
    <property type="evidence" value="ECO:0007669"/>
    <property type="project" value="UniProtKB-KW"/>
</dbReference>
<dbReference type="Proteomes" id="UP000641803">
    <property type="component" value="Unassembled WGS sequence"/>
</dbReference>
<feature type="domain" description="Inosine/uridine-preferring nucleoside hydrolase" evidence="3">
    <location>
        <begin position="9"/>
        <end position="303"/>
    </location>
</feature>
<protein>
    <submittedName>
        <fullName evidence="4">Nucleoside hydrolase</fullName>
    </submittedName>
</protein>
<dbReference type="EMBL" id="JACSQQ010000037">
    <property type="protein sequence ID" value="MBD7952023.1"/>
    <property type="molecule type" value="Genomic_DNA"/>
</dbReference>
<dbReference type="Pfam" id="PF01156">
    <property type="entry name" value="IU_nuc_hydro"/>
    <property type="match status" value="1"/>
</dbReference>
<keyword evidence="2" id="KW-0326">Glycosidase</keyword>
<evidence type="ECO:0000256" key="2">
    <source>
        <dbReference type="ARBA" id="ARBA00023295"/>
    </source>
</evidence>
<comment type="caution">
    <text evidence="4">The sequence shown here is derived from an EMBL/GenBank/DDBJ whole genome shotgun (WGS) entry which is preliminary data.</text>
</comment>
<dbReference type="InterPro" id="IPR001910">
    <property type="entry name" value="Inosine/uridine_hydrolase_dom"/>
</dbReference>
<dbReference type="SUPFAM" id="SSF53590">
    <property type="entry name" value="Nucleoside hydrolase"/>
    <property type="match status" value="1"/>
</dbReference>
<dbReference type="Gene3D" id="3.90.245.10">
    <property type="entry name" value="Ribonucleoside hydrolase-like"/>
    <property type="match status" value="1"/>
</dbReference>
<evidence type="ECO:0000259" key="3">
    <source>
        <dbReference type="Pfam" id="PF01156"/>
    </source>
</evidence>
<name>A0ABR8RW50_9CELL</name>
<dbReference type="InterPro" id="IPR023186">
    <property type="entry name" value="IUNH"/>
</dbReference>
<dbReference type="PANTHER" id="PTHR12304">
    <property type="entry name" value="INOSINE-URIDINE PREFERRING NUCLEOSIDE HYDROLASE"/>
    <property type="match status" value="1"/>
</dbReference>
<keyword evidence="1 4" id="KW-0378">Hydrolase</keyword>
<dbReference type="RefSeq" id="WP_191797450.1">
    <property type="nucleotide sequence ID" value="NZ_JACSQQ010000037.1"/>
</dbReference>
<keyword evidence="5" id="KW-1185">Reference proteome</keyword>
<dbReference type="PANTHER" id="PTHR12304:SF4">
    <property type="entry name" value="URIDINE NUCLEOSIDASE"/>
    <property type="match status" value="1"/>
</dbReference>
<reference evidence="4 5" key="1">
    <citation type="submission" date="2020-08" db="EMBL/GenBank/DDBJ databases">
        <title>A Genomic Blueprint of the Chicken Gut Microbiome.</title>
        <authorList>
            <person name="Gilroy R."/>
            <person name="Ravi A."/>
            <person name="Getino M."/>
            <person name="Pursley I."/>
            <person name="Horton D.L."/>
            <person name="Alikhan N.-F."/>
            <person name="Baker D."/>
            <person name="Gharbi K."/>
            <person name="Hall N."/>
            <person name="Watson M."/>
            <person name="Adriaenssens E.M."/>
            <person name="Foster-Nyarko E."/>
            <person name="Jarju S."/>
            <person name="Secka A."/>
            <person name="Antonio M."/>
            <person name="Oren A."/>
            <person name="Chaudhuri R."/>
            <person name="La Ragione R.M."/>
            <person name="Hildebrand F."/>
            <person name="Pallen M.J."/>
        </authorList>
    </citation>
    <scope>NUCLEOTIDE SEQUENCE [LARGE SCALE GENOMIC DNA]</scope>
    <source>
        <strain evidence="4 5">Sa4CUA1</strain>
    </source>
</reference>